<dbReference type="Gene3D" id="3.30.1240.10">
    <property type="match status" value="1"/>
</dbReference>
<accession>A0A0M0L035</accession>
<evidence type="ECO:0000313" key="1">
    <source>
        <dbReference type="EMBL" id="KOO44232.1"/>
    </source>
</evidence>
<dbReference type="RefSeq" id="WP_053401883.1">
    <property type="nucleotide sequence ID" value="NZ_JAUKEN010000001.1"/>
</dbReference>
<dbReference type="SFLD" id="SFLDG01140">
    <property type="entry name" value="C2.B:_Phosphomannomutase_and_P"/>
    <property type="match status" value="1"/>
</dbReference>
<dbReference type="GO" id="GO:0016791">
    <property type="term" value="F:phosphatase activity"/>
    <property type="evidence" value="ECO:0007669"/>
    <property type="project" value="UniProtKB-ARBA"/>
</dbReference>
<name>A0A0M0L035_9BACI</name>
<dbReference type="EMBL" id="LILC01000016">
    <property type="protein sequence ID" value="KOO44232.1"/>
    <property type="molecule type" value="Genomic_DNA"/>
</dbReference>
<keyword evidence="2" id="KW-1185">Reference proteome</keyword>
<dbReference type="NCBIfam" id="TIGR00099">
    <property type="entry name" value="Cof-subfamily"/>
    <property type="match status" value="1"/>
</dbReference>
<sequence length="296" mass="33754">MVTTPKAIFLDMDGTILNRQNRVSMETKETIDRLRKQGIYVFIATGRAFDEIAELVPDGFEVDGFITSNGMAGYVGKEMVFKHSLSLELVHTIIEKAREHRVYYELFPYNSARVTLKQDQEYVLNEIKDPKPEDVEINEWLSRKKAIQEEIDWKDRVEGSEFSKFYFFARTTTHINAFKDELEKLKQDTDFSTSTSSHHNVEVMVANVNKATGIQQMLKHFGLSSDGILAIGDSNNDLPMFQFVSYAVAMKNAGDHIKDVVDEVTEYTCDDNGVARYLSQFIKQASAERESEAATK</sequence>
<reference evidence="2" key="1">
    <citation type="submission" date="2015-08" db="EMBL/GenBank/DDBJ databases">
        <title>Fjat-14210 dsm16467.</title>
        <authorList>
            <person name="Liu B."/>
            <person name="Wang J."/>
            <person name="Zhu Y."/>
            <person name="Liu G."/>
            <person name="Chen Q."/>
            <person name="Chen Z."/>
            <person name="Lan J."/>
            <person name="Che J."/>
            <person name="Ge C."/>
            <person name="Shi H."/>
            <person name="Pan Z."/>
            <person name="Liu X."/>
        </authorList>
    </citation>
    <scope>NUCLEOTIDE SEQUENCE [LARGE SCALE GENOMIC DNA]</scope>
    <source>
        <strain evidence="2">DSM 16467</strain>
    </source>
</reference>
<dbReference type="Gene3D" id="3.40.50.1000">
    <property type="entry name" value="HAD superfamily/HAD-like"/>
    <property type="match status" value="1"/>
</dbReference>
<dbReference type="InterPro" id="IPR023214">
    <property type="entry name" value="HAD_sf"/>
</dbReference>
<gene>
    <name evidence="1" type="ORF">AMD01_13140</name>
</gene>
<dbReference type="NCBIfam" id="TIGR01484">
    <property type="entry name" value="HAD-SF-IIB"/>
    <property type="match status" value="1"/>
</dbReference>
<comment type="caution">
    <text evidence="1">The sequence shown here is derived from an EMBL/GenBank/DDBJ whole genome shotgun (WGS) entry which is preliminary data.</text>
</comment>
<evidence type="ECO:0000313" key="2">
    <source>
        <dbReference type="Proteomes" id="UP000037558"/>
    </source>
</evidence>
<dbReference type="PANTHER" id="PTHR10000:SF55">
    <property type="entry name" value="5-AMINO-6-(5-PHOSPHO-D-RIBITYLAMINO)URACIL PHOSPHATASE YCSE"/>
    <property type="match status" value="1"/>
</dbReference>
<protein>
    <submittedName>
        <fullName evidence="1">HAD family hydrolase</fullName>
    </submittedName>
</protein>
<dbReference type="InterPro" id="IPR006379">
    <property type="entry name" value="HAD-SF_hydro_IIB"/>
</dbReference>
<dbReference type="STRING" id="284581.AMD01_13140"/>
<dbReference type="InterPro" id="IPR036412">
    <property type="entry name" value="HAD-like_sf"/>
</dbReference>
<dbReference type="PROSITE" id="PS01228">
    <property type="entry name" value="COF_1"/>
    <property type="match status" value="1"/>
</dbReference>
<dbReference type="SFLD" id="SFLDS00003">
    <property type="entry name" value="Haloacid_Dehalogenase"/>
    <property type="match status" value="1"/>
</dbReference>
<dbReference type="CDD" id="cd07516">
    <property type="entry name" value="HAD_Pase"/>
    <property type="match status" value="1"/>
</dbReference>
<dbReference type="Proteomes" id="UP000037558">
    <property type="component" value="Unassembled WGS sequence"/>
</dbReference>
<proteinExistence type="predicted"/>
<dbReference type="GO" id="GO:0005829">
    <property type="term" value="C:cytosol"/>
    <property type="evidence" value="ECO:0007669"/>
    <property type="project" value="TreeGrafter"/>
</dbReference>
<dbReference type="Pfam" id="PF08282">
    <property type="entry name" value="Hydrolase_3"/>
    <property type="match status" value="1"/>
</dbReference>
<dbReference type="AlphaFoldDB" id="A0A0M0L035"/>
<dbReference type="OrthoDB" id="9810101at2"/>
<dbReference type="GO" id="GO:0000287">
    <property type="term" value="F:magnesium ion binding"/>
    <property type="evidence" value="ECO:0007669"/>
    <property type="project" value="TreeGrafter"/>
</dbReference>
<dbReference type="SUPFAM" id="SSF56784">
    <property type="entry name" value="HAD-like"/>
    <property type="match status" value="1"/>
</dbReference>
<keyword evidence="1" id="KW-0378">Hydrolase</keyword>
<organism evidence="1 2">
    <name type="scientific">Priestia koreensis</name>
    <dbReference type="NCBI Taxonomy" id="284581"/>
    <lineage>
        <taxon>Bacteria</taxon>
        <taxon>Bacillati</taxon>
        <taxon>Bacillota</taxon>
        <taxon>Bacilli</taxon>
        <taxon>Bacillales</taxon>
        <taxon>Bacillaceae</taxon>
        <taxon>Priestia</taxon>
    </lineage>
</organism>
<dbReference type="PANTHER" id="PTHR10000">
    <property type="entry name" value="PHOSPHOSERINE PHOSPHATASE"/>
    <property type="match status" value="1"/>
</dbReference>
<dbReference type="InterPro" id="IPR000150">
    <property type="entry name" value="Cof"/>
</dbReference>
<dbReference type="PATRIC" id="fig|284581.3.peg.4748"/>